<evidence type="ECO:0000313" key="3">
    <source>
        <dbReference type="Proteomes" id="UP000823485"/>
    </source>
</evidence>
<reference evidence="2 3" key="1">
    <citation type="submission" date="2021-01" db="EMBL/GenBank/DDBJ databases">
        <title>Genomic Encyclopedia of Type Strains, Phase IV (KMG-IV): sequencing the most valuable type-strain genomes for metagenomic binning, comparative biology and taxonomic classification.</title>
        <authorList>
            <person name="Goeker M."/>
        </authorList>
    </citation>
    <scope>NUCLEOTIDE SEQUENCE [LARGE SCALE GENOMIC DNA]</scope>
    <source>
        <strain evidence="2 3">DSM 105453</strain>
    </source>
</reference>
<keyword evidence="1" id="KW-0472">Membrane</keyword>
<dbReference type="Proteomes" id="UP000823485">
    <property type="component" value="Unassembled WGS sequence"/>
</dbReference>
<dbReference type="RefSeq" id="WP_077112869.1">
    <property type="nucleotide sequence ID" value="NZ_JAFBFH010000004.1"/>
</dbReference>
<name>A0ABS2R4N6_9BACI</name>
<gene>
    <name evidence="2" type="ORF">JOC94_000848</name>
</gene>
<dbReference type="EMBL" id="JAFBFH010000004">
    <property type="protein sequence ID" value="MBM7713878.1"/>
    <property type="molecule type" value="Genomic_DNA"/>
</dbReference>
<evidence type="ECO:0000256" key="1">
    <source>
        <dbReference type="SAM" id="Phobius"/>
    </source>
</evidence>
<evidence type="ECO:0000313" key="2">
    <source>
        <dbReference type="EMBL" id="MBM7713878.1"/>
    </source>
</evidence>
<keyword evidence="3" id="KW-1185">Reference proteome</keyword>
<proteinExistence type="predicted"/>
<organism evidence="2 3">
    <name type="scientific">Siminovitchia thermophila</name>
    <dbReference type="NCBI Taxonomy" id="1245522"/>
    <lineage>
        <taxon>Bacteria</taxon>
        <taxon>Bacillati</taxon>
        <taxon>Bacillota</taxon>
        <taxon>Bacilli</taxon>
        <taxon>Bacillales</taxon>
        <taxon>Bacillaceae</taxon>
        <taxon>Siminovitchia</taxon>
    </lineage>
</organism>
<feature type="transmembrane region" description="Helical" evidence="1">
    <location>
        <begin position="457"/>
        <end position="473"/>
    </location>
</feature>
<protein>
    <submittedName>
        <fullName evidence="2">Uncharacterized protein</fullName>
    </submittedName>
</protein>
<sequence>MVELKLRKILRKLKSKHPQTRYDALGELFQFKQQDDLQVQVEVLVDCVKVAASKFPERVDHWDNPSYYLIDFVCDFPMPQIMEALMKHFDDLDIYAKERTIEFLLTTEDDKAFYFLQDKIIHLIQTEEFPLPIRALGSYPVLVKNILNATLDKIHTDYYKFMFYPLLSIINDSGLDQGYKKEFILPLLLEDYQAVKQEYLQFDPDYSTRFVYVSWKDSYFLIRNKMCLLIRLMNYYFSAEIAKELKDALSFRDPIIKTDALLVCISKSLPYDDQILLECATHIESAEMLYWNFLEHNWEHLYPVHEEVQLLLARTRFFHTIADSPNEDGTVNYPEDIEIVDHLDTENIHGRLVRYYLIRFKVQNTEYAGWAGGYSLEAEDAQGTIWDETYSDYVEFDSVSIEEHKQKFLERRGQYFDAHENHVFYESSPKLGSGVWLTLGLLLPITIKTAYTVFESPLKFIFTIVALAIGWSLNEARRNKKKKVLIIGDQLVVQHGSKQQSIELQEIEKIEYDRKNVFVYNKKLELAFKFPLKWVHYFLFQQQMNENVAHFKNRPFIQA</sequence>
<accession>A0ABS2R4N6</accession>
<keyword evidence="1" id="KW-1133">Transmembrane helix</keyword>
<comment type="caution">
    <text evidence="2">The sequence shown here is derived from an EMBL/GenBank/DDBJ whole genome shotgun (WGS) entry which is preliminary data.</text>
</comment>
<keyword evidence="1" id="KW-0812">Transmembrane</keyword>